<reference evidence="3" key="1">
    <citation type="submission" date="2021-12" db="EMBL/GenBank/DDBJ databases">
        <title>Discovery of the Pendulisporaceae a myxobacterial family with distinct sporulation behavior and unique specialized metabolism.</title>
        <authorList>
            <person name="Garcia R."/>
            <person name="Popoff A."/>
            <person name="Bader C.D."/>
            <person name="Loehr J."/>
            <person name="Walesch S."/>
            <person name="Walt C."/>
            <person name="Boldt J."/>
            <person name="Bunk B."/>
            <person name="Haeckl F.J.F.P.J."/>
            <person name="Gunesch A.P."/>
            <person name="Birkelbach J."/>
            <person name="Nuebel U."/>
            <person name="Pietschmann T."/>
            <person name="Bach T."/>
            <person name="Mueller R."/>
        </authorList>
    </citation>
    <scope>NUCLEOTIDE SEQUENCE</scope>
    <source>
        <strain evidence="3">MSr11367</strain>
    </source>
</reference>
<gene>
    <name evidence="3" type="ORF">LVJ94_36585</name>
</gene>
<sequence length="594" mass="63262">MLALSLPASGASAAYREAHPTGYDIHARIDEAGVAQFEHAVTYRVIAGSLSSVDLNGIDSTAVLESQQATITAEDGHTVPGLVTLQPPSGDAKDASIRVDVMEKRGLRRGIYVIKLRYHVDLVAANAITKDLALWRIAWTSPSLSEGIDGERVVFDLPAAPTEPRAWRPDAPGAGVGAAGDGIVSTLRRSADRDELEIVRLHVARGERVTWGARVDPKAFPAAHSQDLRPPSTPAAPVADRLHESARVAFVALVALAFAFVFAKKAERTSELFVREQTIERPLLPLSRALRTVAAGVFMAACAAMQLGGYATWGGIFLACSIFAIAYRAPRVTLRPRGPGSWSMVREREAFAAVSRAGDAFDGSTRKGRITFAMALGLAAGGAFLVERFAGRAASYTVLLDALVLVPLFFTGTRAQLPPPVPHASAAWLKSLFGAMKKHALKAASDGFRVVPWARHPLGSEAHDELRLLVLPRTSMPGVIGIEIGATWPCAGDGPYLAPEVLVRVHDASAAAARLVTLAPEVRPLPGRKLHERVVRLTPEIPTLAATRDLVLSLVRNFVDRRTSKAKWEGTDRRASASSPTEAAQAAAGGKLAG</sequence>
<proteinExistence type="predicted"/>
<keyword evidence="4" id="KW-1185">Reference proteome</keyword>
<feature type="transmembrane region" description="Helical" evidence="2">
    <location>
        <begin position="246"/>
        <end position="263"/>
    </location>
</feature>
<name>A0ABZ2KUQ6_9BACT</name>
<evidence type="ECO:0000313" key="4">
    <source>
        <dbReference type="Proteomes" id="UP001374803"/>
    </source>
</evidence>
<feature type="compositionally biased region" description="Basic and acidic residues" evidence="1">
    <location>
        <begin position="565"/>
        <end position="575"/>
    </location>
</feature>
<evidence type="ECO:0000313" key="3">
    <source>
        <dbReference type="EMBL" id="WXB02421.1"/>
    </source>
</evidence>
<evidence type="ECO:0008006" key="5">
    <source>
        <dbReference type="Google" id="ProtNLM"/>
    </source>
</evidence>
<feature type="transmembrane region" description="Helical" evidence="2">
    <location>
        <begin position="307"/>
        <end position="327"/>
    </location>
</feature>
<keyword evidence="2" id="KW-1133">Transmembrane helix</keyword>
<protein>
    <recommendedName>
        <fullName evidence="5">DUF2207 domain-containing protein</fullName>
    </recommendedName>
</protein>
<feature type="compositionally biased region" description="Low complexity" evidence="1">
    <location>
        <begin position="576"/>
        <end position="594"/>
    </location>
</feature>
<organism evidence="3 4">
    <name type="scientific">Pendulispora rubella</name>
    <dbReference type="NCBI Taxonomy" id="2741070"/>
    <lineage>
        <taxon>Bacteria</taxon>
        <taxon>Pseudomonadati</taxon>
        <taxon>Myxococcota</taxon>
        <taxon>Myxococcia</taxon>
        <taxon>Myxococcales</taxon>
        <taxon>Sorangiineae</taxon>
        <taxon>Pendulisporaceae</taxon>
        <taxon>Pendulispora</taxon>
    </lineage>
</organism>
<dbReference type="Proteomes" id="UP001374803">
    <property type="component" value="Chromosome"/>
</dbReference>
<keyword evidence="2" id="KW-0472">Membrane</keyword>
<feature type="transmembrane region" description="Helical" evidence="2">
    <location>
        <begin position="370"/>
        <end position="387"/>
    </location>
</feature>
<feature type="transmembrane region" description="Helical" evidence="2">
    <location>
        <begin position="393"/>
        <end position="410"/>
    </location>
</feature>
<dbReference type="EMBL" id="CP089983">
    <property type="protein sequence ID" value="WXB02421.1"/>
    <property type="molecule type" value="Genomic_DNA"/>
</dbReference>
<dbReference type="RefSeq" id="WP_394832049.1">
    <property type="nucleotide sequence ID" value="NZ_CP089929.1"/>
</dbReference>
<accession>A0ABZ2KUQ6</accession>
<keyword evidence="2" id="KW-0812">Transmembrane</keyword>
<evidence type="ECO:0000256" key="1">
    <source>
        <dbReference type="SAM" id="MobiDB-lite"/>
    </source>
</evidence>
<evidence type="ECO:0000256" key="2">
    <source>
        <dbReference type="SAM" id="Phobius"/>
    </source>
</evidence>
<feature type="region of interest" description="Disordered" evidence="1">
    <location>
        <begin position="565"/>
        <end position="594"/>
    </location>
</feature>